<organism evidence="1 2">
    <name type="scientific">Parapedobacter luteus</name>
    <dbReference type="NCBI Taxonomy" id="623280"/>
    <lineage>
        <taxon>Bacteria</taxon>
        <taxon>Pseudomonadati</taxon>
        <taxon>Bacteroidota</taxon>
        <taxon>Sphingobacteriia</taxon>
        <taxon>Sphingobacteriales</taxon>
        <taxon>Sphingobacteriaceae</taxon>
        <taxon>Parapedobacter</taxon>
    </lineage>
</organism>
<evidence type="ECO:0000313" key="2">
    <source>
        <dbReference type="Proteomes" id="UP000190541"/>
    </source>
</evidence>
<evidence type="ECO:0000313" key="1">
    <source>
        <dbReference type="EMBL" id="SKB41188.1"/>
    </source>
</evidence>
<dbReference type="STRING" id="623280.SAMN05660226_01270"/>
<name>A0A1T5B1R0_9SPHI</name>
<gene>
    <name evidence="1" type="ORF">SAMN05660226_01270</name>
</gene>
<keyword evidence="2" id="KW-1185">Reference proteome</keyword>
<sequence length="42" mass="4969">MGVESEIMFTFASQWKSNNRRKKIIVFGHGINVLPEMKFCYM</sequence>
<protein>
    <submittedName>
        <fullName evidence="1">Uncharacterized protein</fullName>
    </submittedName>
</protein>
<dbReference type="EMBL" id="FUYS01000002">
    <property type="protein sequence ID" value="SKB41188.1"/>
    <property type="molecule type" value="Genomic_DNA"/>
</dbReference>
<reference evidence="1 2" key="1">
    <citation type="submission" date="2017-02" db="EMBL/GenBank/DDBJ databases">
        <authorList>
            <person name="Peterson S.W."/>
        </authorList>
    </citation>
    <scope>NUCLEOTIDE SEQUENCE [LARGE SCALE GENOMIC DNA]</scope>
    <source>
        <strain evidence="1 2">DSM 22899</strain>
    </source>
</reference>
<accession>A0A1T5B1R0</accession>
<dbReference type="AlphaFoldDB" id="A0A1T5B1R0"/>
<dbReference type="Proteomes" id="UP000190541">
    <property type="component" value="Unassembled WGS sequence"/>
</dbReference>
<proteinExistence type="predicted"/>